<dbReference type="Gene3D" id="1.25.40.10">
    <property type="entry name" value="Tetratricopeptide repeat domain"/>
    <property type="match status" value="3"/>
</dbReference>
<accession>A0A2H3AZ18</accession>
<keyword evidence="4" id="KW-0802">TPR repeat</keyword>
<keyword evidence="3" id="KW-0677">Repeat</keyword>
<sequence>MQAPSQPLTQSPSTVVPDRSAILAPPNLAPDDTDWISTASLTFKVLAGAGELDRTGIAKTIANIALPILDLAKNNKQACDDLKDTIKYLDDMLSYVSEEIKLLQEGQSLMDASTHPLARLQQIGDEFVSHLKDLKDDLNKIYGKRGYQAKMKKLFQSKTILDRINQHKMYVKDARDKFVATAVFSTARQVVDVGAKVTDIHNHLMSPSGIQPVNNLALSAVPPPSPSVFMGRDDLVQEGIADLLAESPCSIIIMGFGGMGKTSLALRLLNDIAVQAKYKAHRYFIPCDIICSVEPTVEVLLQNIIKLMKLELTGDAVKQLHAISEPIILVFDNFETLWDKSEDQYRIQMILKQLNSIRQITLIITMRGSVAPIDDVDWLVLPHDGLLSLDEPTSLDIFSAISRHSIDKEAVKELVKELDGWPLAITLMACQAKILAPKILLESWYKEKTLLLEKPGAQPHRLSSVDISINITLQSSLLLSKPNTLKLLSVMCHLPNGIPTWDSLIYKMLPRVSEQALIILRLLQSGIIYQDNKEGLKLLSPIQEYLKIYFVEPDTDIKSQISLFYIDEINNNIVGYSSSRDKIKFGVLHSKNIEWISYRLLDNDISKEHLTTIYNFCWFQYLIWDSDKLLKKIIFVVNQKNMQNLYASALLLLSQRDLSINQHKLAQEHAYKAMQIFDDIDDSFGVAECLQSLGNILKMTDKYSEATIKLEKAMQIFEYIDHTLGAAQCSQSLGNILRMTHQYSEATVKLEKAMQMFKDIESSPGAAQCLRSLGHIFQMTNQYSEATVKLEKAMQMFEDINNSLGVAQCLQSLGDTLQMTEQYSEATIKLEKAMQIFEDINHSLGVAQCLQRLGNILQITEQYSEATIKLEKAMQMFEDIRSFLGVAQCLRSLGDILKMTDEYLKATIKLEKAMQMFEDINNSRGVAQCLQSLRDILRMTNQYSEATVKLEKAMQVFEDIGDSLGAAQCLRSLGDILQMTNQYSEATVKLEKAMQMFKEIGSSLGVARCLQSLGDIFQMTDEYSEATVKLEKAMQMFEDINNSLGIAQCLQSLGDVLQMTDQYSEATIKLEKAMQMFKDIRSSLGAAQCLRSLGNILKMTDQYSEATVKLEKAMQMFEDINNSRGVAQCLQSLGDILQMT</sequence>
<dbReference type="SUPFAM" id="SSF52540">
    <property type="entry name" value="P-loop containing nucleoside triphosphate hydrolases"/>
    <property type="match status" value="1"/>
</dbReference>
<proteinExistence type="predicted"/>
<evidence type="ECO:0000313" key="7">
    <source>
        <dbReference type="Proteomes" id="UP000218334"/>
    </source>
</evidence>
<dbReference type="InterPro" id="IPR027417">
    <property type="entry name" value="P-loop_NTPase"/>
</dbReference>
<keyword evidence="2" id="KW-0963">Cytoplasm</keyword>
<dbReference type="Proteomes" id="UP000218334">
    <property type="component" value="Unassembled WGS sequence"/>
</dbReference>
<dbReference type="Pfam" id="PF14938">
    <property type="entry name" value="SNAP"/>
    <property type="match status" value="2"/>
</dbReference>
<dbReference type="InterPro" id="IPR011990">
    <property type="entry name" value="TPR-like_helical_dom_sf"/>
</dbReference>
<dbReference type="AlphaFoldDB" id="A0A2H3AZ18"/>
<dbReference type="PANTHER" id="PTHR46630">
    <property type="entry name" value="TETRATRICOPEPTIDE REPEAT PROTEIN 29"/>
    <property type="match status" value="1"/>
</dbReference>
<feature type="non-terminal residue" evidence="6">
    <location>
        <position position="1140"/>
    </location>
</feature>
<name>A0A2H3AZ18_9AGAR</name>
<evidence type="ECO:0000256" key="1">
    <source>
        <dbReference type="ARBA" id="ARBA00004496"/>
    </source>
</evidence>
<reference evidence="7" key="1">
    <citation type="journal article" date="2017" name="Nat. Ecol. Evol.">
        <title>Genome expansion and lineage-specific genetic innovations in the forest pathogenic fungi Armillaria.</title>
        <authorList>
            <person name="Sipos G."/>
            <person name="Prasanna A.N."/>
            <person name="Walter M.C."/>
            <person name="O'Connor E."/>
            <person name="Balint B."/>
            <person name="Krizsan K."/>
            <person name="Kiss B."/>
            <person name="Hess J."/>
            <person name="Varga T."/>
            <person name="Slot J."/>
            <person name="Riley R."/>
            <person name="Boka B."/>
            <person name="Rigling D."/>
            <person name="Barry K."/>
            <person name="Lee J."/>
            <person name="Mihaltcheva S."/>
            <person name="LaButti K."/>
            <person name="Lipzen A."/>
            <person name="Waldron R."/>
            <person name="Moloney N.M."/>
            <person name="Sperisen C."/>
            <person name="Kredics L."/>
            <person name="Vagvoelgyi C."/>
            <person name="Patrignani A."/>
            <person name="Fitzpatrick D."/>
            <person name="Nagy I."/>
            <person name="Doyle S."/>
            <person name="Anderson J.B."/>
            <person name="Grigoriev I.V."/>
            <person name="Gueldener U."/>
            <person name="Muensterkoetter M."/>
            <person name="Nagy L.G."/>
        </authorList>
    </citation>
    <scope>NUCLEOTIDE SEQUENCE [LARGE SCALE GENOMIC DNA]</scope>
    <source>
        <strain evidence="7">28-4</strain>
    </source>
</reference>
<dbReference type="GO" id="GO:0003341">
    <property type="term" value="P:cilium movement"/>
    <property type="evidence" value="ECO:0007669"/>
    <property type="project" value="TreeGrafter"/>
</dbReference>
<dbReference type="SMART" id="SM00028">
    <property type="entry name" value="TPR"/>
    <property type="match status" value="11"/>
</dbReference>
<protein>
    <recommendedName>
        <fullName evidence="5">Tetratricopeptide repeat protein 29</fullName>
    </recommendedName>
</protein>
<evidence type="ECO:0000313" key="6">
    <source>
        <dbReference type="EMBL" id="PBK60072.1"/>
    </source>
</evidence>
<dbReference type="InterPro" id="IPR051476">
    <property type="entry name" value="Bac_ResReg_Asp_Phosphatase"/>
</dbReference>
<dbReference type="GO" id="GO:0005929">
    <property type="term" value="C:cilium"/>
    <property type="evidence" value="ECO:0007669"/>
    <property type="project" value="TreeGrafter"/>
</dbReference>
<evidence type="ECO:0000256" key="4">
    <source>
        <dbReference type="ARBA" id="ARBA00022803"/>
    </source>
</evidence>
<dbReference type="GO" id="GO:0005737">
    <property type="term" value="C:cytoplasm"/>
    <property type="evidence" value="ECO:0007669"/>
    <property type="project" value="UniProtKB-SubCell"/>
</dbReference>
<dbReference type="Gene3D" id="3.40.50.300">
    <property type="entry name" value="P-loop containing nucleotide triphosphate hydrolases"/>
    <property type="match status" value="1"/>
</dbReference>
<dbReference type="SUPFAM" id="SSF48452">
    <property type="entry name" value="TPR-like"/>
    <property type="match status" value="2"/>
</dbReference>
<comment type="subcellular location">
    <subcellularLocation>
        <location evidence="1">Cytoplasm</location>
    </subcellularLocation>
</comment>
<gene>
    <name evidence="6" type="ORF">ARMSODRAFT_945222</name>
</gene>
<evidence type="ECO:0000256" key="3">
    <source>
        <dbReference type="ARBA" id="ARBA00022737"/>
    </source>
</evidence>
<dbReference type="InterPro" id="IPR019734">
    <property type="entry name" value="TPR_rpt"/>
</dbReference>
<organism evidence="6 7">
    <name type="scientific">Armillaria solidipes</name>
    <dbReference type="NCBI Taxonomy" id="1076256"/>
    <lineage>
        <taxon>Eukaryota</taxon>
        <taxon>Fungi</taxon>
        <taxon>Dikarya</taxon>
        <taxon>Basidiomycota</taxon>
        <taxon>Agaricomycotina</taxon>
        <taxon>Agaricomycetes</taxon>
        <taxon>Agaricomycetidae</taxon>
        <taxon>Agaricales</taxon>
        <taxon>Marasmiineae</taxon>
        <taxon>Physalacriaceae</taxon>
        <taxon>Armillaria</taxon>
    </lineage>
</organism>
<keyword evidence="7" id="KW-1185">Reference proteome</keyword>
<evidence type="ECO:0000256" key="2">
    <source>
        <dbReference type="ARBA" id="ARBA00022490"/>
    </source>
</evidence>
<dbReference type="PANTHER" id="PTHR46630:SF1">
    <property type="entry name" value="TETRATRICOPEPTIDE REPEAT PROTEIN 29"/>
    <property type="match status" value="1"/>
</dbReference>
<evidence type="ECO:0000256" key="5">
    <source>
        <dbReference type="ARBA" id="ARBA00040665"/>
    </source>
</evidence>
<dbReference type="EMBL" id="KZ293492">
    <property type="protein sequence ID" value="PBK60072.1"/>
    <property type="molecule type" value="Genomic_DNA"/>
</dbReference>